<keyword evidence="2 4" id="KW-0479">Metal-binding</keyword>
<dbReference type="AlphaFoldDB" id="A0A399DS70"/>
<evidence type="ECO:0000256" key="1">
    <source>
        <dbReference type="ARBA" id="ARBA00022617"/>
    </source>
</evidence>
<dbReference type="OrthoDB" id="7933886at2"/>
<dbReference type="InterPro" id="IPR036909">
    <property type="entry name" value="Cyt_c-like_dom_sf"/>
</dbReference>
<dbReference type="RefSeq" id="WP_027888310.1">
    <property type="nucleotide sequence ID" value="NZ_JBHSXZ010000022.1"/>
</dbReference>
<feature type="transmembrane region" description="Helical" evidence="5">
    <location>
        <begin position="100"/>
        <end position="120"/>
    </location>
</feature>
<dbReference type="SUPFAM" id="SSF46626">
    <property type="entry name" value="Cytochrome c"/>
    <property type="match status" value="1"/>
</dbReference>
<dbReference type="InterPro" id="IPR009056">
    <property type="entry name" value="Cyt_c-like_dom"/>
</dbReference>
<dbReference type="EMBL" id="QWKX01000105">
    <property type="protein sequence ID" value="RIH74579.1"/>
    <property type="molecule type" value="Genomic_DNA"/>
</dbReference>
<dbReference type="Pfam" id="PF13442">
    <property type="entry name" value="Cytochrome_CBB3"/>
    <property type="match status" value="1"/>
</dbReference>
<evidence type="ECO:0000256" key="3">
    <source>
        <dbReference type="ARBA" id="ARBA00023004"/>
    </source>
</evidence>
<keyword evidence="3 4" id="KW-0408">Iron</keyword>
<keyword evidence="5" id="KW-1133">Transmembrane helix</keyword>
<dbReference type="GO" id="GO:0046872">
    <property type="term" value="F:metal ion binding"/>
    <property type="evidence" value="ECO:0007669"/>
    <property type="project" value="UniProtKB-KW"/>
</dbReference>
<dbReference type="PANTHER" id="PTHR35008">
    <property type="entry name" value="BLL4482 PROTEIN-RELATED"/>
    <property type="match status" value="1"/>
</dbReference>
<dbReference type="PROSITE" id="PS51007">
    <property type="entry name" value="CYTC"/>
    <property type="match status" value="1"/>
</dbReference>
<dbReference type="Gene3D" id="1.10.760.10">
    <property type="entry name" value="Cytochrome c-like domain"/>
    <property type="match status" value="1"/>
</dbReference>
<keyword evidence="5" id="KW-0812">Transmembrane</keyword>
<gene>
    <name evidence="7" type="primary">cycA_5</name>
    <name evidence="7" type="ORF">Mcate_02649</name>
</gene>
<proteinExistence type="predicted"/>
<organism evidence="7 8">
    <name type="scientific">Meiothermus taiwanensis</name>
    <dbReference type="NCBI Taxonomy" id="172827"/>
    <lineage>
        <taxon>Bacteria</taxon>
        <taxon>Thermotogati</taxon>
        <taxon>Deinococcota</taxon>
        <taxon>Deinococci</taxon>
        <taxon>Thermales</taxon>
        <taxon>Thermaceae</taxon>
        <taxon>Meiothermus</taxon>
    </lineage>
</organism>
<evidence type="ECO:0000256" key="5">
    <source>
        <dbReference type="SAM" id="Phobius"/>
    </source>
</evidence>
<dbReference type="Proteomes" id="UP000266089">
    <property type="component" value="Unassembled WGS sequence"/>
</dbReference>
<evidence type="ECO:0000259" key="6">
    <source>
        <dbReference type="PROSITE" id="PS51007"/>
    </source>
</evidence>
<feature type="domain" description="Cytochrome c" evidence="6">
    <location>
        <begin position="159"/>
        <end position="235"/>
    </location>
</feature>
<dbReference type="InterPro" id="IPR051459">
    <property type="entry name" value="Cytochrome_c-type_DH"/>
</dbReference>
<reference evidence="7 8" key="1">
    <citation type="submission" date="2018-08" db="EMBL/GenBank/DDBJ databases">
        <title>Meiothermus cateniformans JCM 15151 genome sequencing project.</title>
        <authorList>
            <person name="Da Costa M.S."/>
            <person name="Albuquerque L."/>
            <person name="Raposo P."/>
            <person name="Froufe H.J.C."/>
            <person name="Barroso C.S."/>
            <person name="Egas C."/>
        </authorList>
    </citation>
    <scope>NUCLEOTIDE SEQUENCE [LARGE SCALE GENOMIC DNA]</scope>
    <source>
        <strain evidence="7 8">JCM 15151</strain>
    </source>
</reference>
<keyword evidence="1 4" id="KW-0349">Heme</keyword>
<evidence type="ECO:0000256" key="4">
    <source>
        <dbReference type="PROSITE-ProRule" id="PRU00433"/>
    </source>
</evidence>
<keyword evidence="5" id="KW-0472">Membrane</keyword>
<dbReference type="PANTHER" id="PTHR35008:SF8">
    <property type="entry name" value="ALCOHOL DEHYDROGENASE CYTOCHROME C SUBUNIT"/>
    <property type="match status" value="1"/>
</dbReference>
<dbReference type="GO" id="GO:0020037">
    <property type="term" value="F:heme binding"/>
    <property type="evidence" value="ECO:0007669"/>
    <property type="project" value="InterPro"/>
</dbReference>
<comment type="caution">
    <text evidence="7">The sequence shown here is derived from an EMBL/GenBank/DDBJ whole genome shotgun (WGS) entry which is preliminary data.</text>
</comment>
<protein>
    <submittedName>
        <fullName evidence="7">Cytochrome c-552</fullName>
    </submittedName>
</protein>
<dbReference type="GO" id="GO:0009055">
    <property type="term" value="F:electron transfer activity"/>
    <property type="evidence" value="ECO:0007669"/>
    <property type="project" value="InterPro"/>
</dbReference>
<evidence type="ECO:0000313" key="8">
    <source>
        <dbReference type="Proteomes" id="UP000266089"/>
    </source>
</evidence>
<name>A0A399DS70_9DEIN</name>
<evidence type="ECO:0000256" key="2">
    <source>
        <dbReference type="ARBA" id="ARBA00022723"/>
    </source>
</evidence>
<accession>A0A399DS70</accession>
<sequence>MPIERIEVYLDGGAEPVQVLTQPPFKVTYDTRSLSDGEHLLRVVTYYTNGAREVKEVPFKVANTPGVLLQGLEEGKEVSGTLDVTLRVADPDVKPSRERFPGLGAAIATAAILGGVWLFFAATGVTNKTLEEVAKPPAAAEAGAHGGDHGGAVAAVDEALKAKGEQIYSANCAGCHQPTGKGLPGVFPALDGSKNVADKAYTINILLKGKGGMPSFAQLSDEELAAVATYIKNSWSNKFGGVTPDEFKAAR</sequence>
<evidence type="ECO:0000313" key="7">
    <source>
        <dbReference type="EMBL" id="RIH74579.1"/>
    </source>
</evidence>